<protein>
    <submittedName>
        <fullName evidence="1">Uncharacterized protein</fullName>
    </submittedName>
</protein>
<gene>
    <name evidence="1" type="ORF">Scep_016155</name>
</gene>
<organism evidence="1 2">
    <name type="scientific">Stephania cephalantha</name>
    <dbReference type="NCBI Taxonomy" id="152367"/>
    <lineage>
        <taxon>Eukaryota</taxon>
        <taxon>Viridiplantae</taxon>
        <taxon>Streptophyta</taxon>
        <taxon>Embryophyta</taxon>
        <taxon>Tracheophyta</taxon>
        <taxon>Spermatophyta</taxon>
        <taxon>Magnoliopsida</taxon>
        <taxon>Ranunculales</taxon>
        <taxon>Menispermaceae</taxon>
        <taxon>Menispermoideae</taxon>
        <taxon>Cissampelideae</taxon>
        <taxon>Stephania</taxon>
    </lineage>
</organism>
<dbReference type="EMBL" id="JBBNAG010000007">
    <property type="protein sequence ID" value="KAK9118062.1"/>
    <property type="molecule type" value="Genomic_DNA"/>
</dbReference>
<name>A0AAP0IMB2_9MAGN</name>
<proteinExistence type="predicted"/>
<dbReference type="Proteomes" id="UP001419268">
    <property type="component" value="Unassembled WGS sequence"/>
</dbReference>
<sequence length="231" mass="26984">MNSSNQGGDFDDESWKEVVRRKRKHSMKVDYETRLRGCSWRCIWIKRKIFTVYEKDDGRVKIYEAGGTRSFTLELSKREAGWIRSQFHSCTTKHETVRTRYRDGQNTLFIQQFVNARGICIRLWKVTPHGGNFILIPEGWKGKGWISFEEALCGRTIQMDDYQQRKTQVDIQRGEPYFGNNSFQEGNMPLRFFDLAVVVFRATTTTDWALIEQALSIITGHWIEAIPIVGD</sequence>
<dbReference type="AlphaFoldDB" id="A0AAP0IMB2"/>
<keyword evidence="2" id="KW-1185">Reference proteome</keyword>
<evidence type="ECO:0000313" key="1">
    <source>
        <dbReference type="EMBL" id="KAK9118062.1"/>
    </source>
</evidence>
<accession>A0AAP0IMB2</accession>
<evidence type="ECO:0000313" key="2">
    <source>
        <dbReference type="Proteomes" id="UP001419268"/>
    </source>
</evidence>
<reference evidence="1 2" key="1">
    <citation type="submission" date="2024-01" db="EMBL/GenBank/DDBJ databases">
        <title>Genome assemblies of Stephania.</title>
        <authorList>
            <person name="Yang L."/>
        </authorList>
    </citation>
    <scope>NUCLEOTIDE SEQUENCE [LARGE SCALE GENOMIC DNA]</scope>
    <source>
        <strain evidence="1">JXDWG</strain>
        <tissue evidence="1">Leaf</tissue>
    </source>
</reference>
<comment type="caution">
    <text evidence="1">The sequence shown here is derived from an EMBL/GenBank/DDBJ whole genome shotgun (WGS) entry which is preliminary data.</text>
</comment>